<comment type="caution">
    <text evidence="3">The sequence shown here is derived from an EMBL/GenBank/DDBJ whole genome shotgun (WGS) entry which is preliminary data.</text>
</comment>
<organism evidence="3 4">
    <name type="scientific">Paenibacillus cisolokensis</name>
    <dbReference type="NCBI Taxonomy" id="1658519"/>
    <lineage>
        <taxon>Bacteria</taxon>
        <taxon>Bacillati</taxon>
        <taxon>Bacillota</taxon>
        <taxon>Bacilli</taxon>
        <taxon>Bacillales</taxon>
        <taxon>Paenibacillaceae</taxon>
        <taxon>Paenibacillus</taxon>
    </lineage>
</organism>
<feature type="transmembrane region" description="Helical" evidence="1">
    <location>
        <begin position="112"/>
        <end position="131"/>
    </location>
</feature>
<dbReference type="PANTHER" id="PTHR37810:SF5">
    <property type="entry name" value="IMMUNITY PROTEIN SDPI"/>
    <property type="match status" value="1"/>
</dbReference>
<proteinExistence type="predicted"/>
<feature type="domain" description="DUF1648" evidence="2">
    <location>
        <begin position="11"/>
        <end position="57"/>
    </location>
</feature>
<accession>A0ABQ4N1R0</accession>
<name>A0ABQ4N1R0_9BACL</name>
<dbReference type="Pfam" id="PF07853">
    <property type="entry name" value="DUF1648"/>
    <property type="match status" value="1"/>
</dbReference>
<keyword evidence="4" id="KW-1185">Reference proteome</keyword>
<dbReference type="EMBL" id="BOVJ01000020">
    <property type="protein sequence ID" value="GIQ62111.1"/>
    <property type="molecule type" value="Genomic_DNA"/>
</dbReference>
<evidence type="ECO:0000313" key="4">
    <source>
        <dbReference type="Proteomes" id="UP000680304"/>
    </source>
</evidence>
<dbReference type="PANTHER" id="PTHR37810">
    <property type="entry name" value="IMMUNITY PROTEIN SDPI"/>
    <property type="match status" value="1"/>
</dbReference>
<dbReference type="InterPro" id="IPR012867">
    <property type="entry name" value="DUF1648"/>
</dbReference>
<dbReference type="Proteomes" id="UP000680304">
    <property type="component" value="Unassembled WGS sequence"/>
</dbReference>
<keyword evidence="1" id="KW-0812">Transmembrane</keyword>
<protein>
    <recommendedName>
        <fullName evidence="2">DUF1648 domain-containing protein</fullName>
    </recommendedName>
</protein>
<evidence type="ECO:0000259" key="2">
    <source>
        <dbReference type="Pfam" id="PF07853"/>
    </source>
</evidence>
<keyword evidence="1" id="KW-0472">Membrane</keyword>
<dbReference type="InterPro" id="IPR026272">
    <property type="entry name" value="SdpI"/>
</dbReference>
<keyword evidence="1" id="KW-1133">Transmembrane helix</keyword>
<dbReference type="PIRSF" id="PIRSF038959">
    <property type="entry name" value="SdpI"/>
    <property type="match status" value="1"/>
</dbReference>
<feature type="transmembrane region" description="Helical" evidence="1">
    <location>
        <begin position="152"/>
        <end position="173"/>
    </location>
</feature>
<feature type="transmembrane region" description="Helical" evidence="1">
    <location>
        <begin position="81"/>
        <end position="106"/>
    </location>
</feature>
<sequence>MRKWTFPLLSAVAATVVSLTVYADLPERMALHFSRSGSPDNWVGKPFGAFALPVLILLLSALIIFSVKLEKDENKRRRTEASIGAIAAVVSAVLLAVHLFIVAYNLGYDLSAAHFAVVIVGILFILMGNMAPRLTQGPLQWPKLPEHIMRKAFRFQGRVMLVLGFAFILLAWLPQSYILPAFSD</sequence>
<evidence type="ECO:0000256" key="1">
    <source>
        <dbReference type="SAM" id="Phobius"/>
    </source>
</evidence>
<reference evidence="3 4" key="1">
    <citation type="submission" date="2021-04" db="EMBL/GenBank/DDBJ databases">
        <title>Draft genome sequence of Paenibacillus cisolokensis, LC2-13A.</title>
        <authorList>
            <person name="Uke A."/>
            <person name="Chhe C."/>
            <person name="Baramee S."/>
            <person name="Kosugi A."/>
        </authorList>
    </citation>
    <scope>NUCLEOTIDE SEQUENCE [LARGE SCALE GENOMIC DNA]</scope>
    <source>
        <strain evidence="3 4">LC2-13A</strain>
    </source>
</reference>
<evidence type="ECO:0000313" key="3">
    <source>
        <dbReference type="EMBL" id="GIQ62111.1"/>
    </source>
</evidence>
<gene>
    <name evidence="3" type="ORF">PACILC2_06790</name>
</gene>
<feature type="transmembrane region" description="Helical" evidence="1">
    <location>
        <begin position="47"/>
        <end position="69"/>
    </location>
</feature>